<evidence type="ECO:0000256" key="5">
    <source>
        <dbReference type="ARBA" id="ARBA00023235"/>
    </source>
</evidence>
<keyword evidence="4 9" id="KW-0067">ATP-binding</keyword>
<protein>
    <recommendedName>
        <fullName evidence="7">DNA 3'-5' helicase</fullName>
        <ecNumber evidence="7">5.6.2.4</ecNumber>
    </recommendedName>
</protein>
<reference evidence="12 13" key="1">
    <citation type="submission" date="2021-06" db="EMBL/GenBank/DDBJ databases">
        <title>Clostridia strains as spoilage organisms.</title>
        <authorList>
            <person name="Wambui J."/>
            <person name="Stephan R."/>
            <person name="Stevens M.J.A."/>
        </authorList>
    </citation>
    <scope>NUCLEOTIDE SEQUENCE [LARGE SCALE GENOMIC DNA]</scope>
    <source>
        <strain evidence="12 13">DSM 14204</strain>
    </source>
</reference>
<evidence type="ECO:0000256" key="2">
    <source>
        <dbReference type="ARBA" id="ARBA00022801"/>
    </source>
</evidence>
<evidence type="ECO:0000256" key="7">
    <source>
        <dbReference type="ARBA" id="ARBA00034808"/>
    </source>
</evidence>
<proteinExistence type="predicted"/>
<accession>A0ABS6BW46</accession>
<dbReference type="InterPro" id="IPR000212">
    <property type="entry name" value="DNA_helicase_UvrD/REP"/>
</dbReference>
<organism evidence="12 13">
    <name type="scientific">Clostridium frigoris</name>
    <dbReference type="NCBI Taxonomy" id="205327"/>
    <lineage>
        <taxon>Bacteria</taxon>
        <taxon>Bacillati</taxon>
        <taxon>Bacillota</taxon>
        <taxon>Clostridia</taxon>
        <taxon>Eubacteriales</taxon>
        <taxon>Clostridiaceae</taxon>
        <taxon>Clostridium</taxon>
    </lineage>
</organism>
<comment type="caution">
    <text evidence="12">The sequence shown here is derived from an EMBL/GenBank/DDBJ whole genome shotgun (WGS) entry which is preliminary data.</text>
</comment>
<comment type="catalytic activity">
    <reaction evidence="8">
        <text>ATP + H2O = ADP + phosphate + H(+)</text>
        <dbReference type="Rhea" id="RHEA:13065"/>
        <dbReference type="ChEBI" id="CHEBI:15377"/>
        <dbReference type="ChEBI" id="CHEBI:15378"/>
        <dbReference type="ChEBI" id="CHEBI:30616"/>
        <dbReference type="ChEBI" id="CHEBI:43474"/>
        <dbReference type="ChEBI" id="CHEBI:456216"/>
        <dbReference type="EC" id="5.6.2.4"/>
    </reaction>
</comment>
<evidence type="ECO:0000256" key="3">
    <source>
        <dbReference type="ARBA" id="ARBA00022806"/>
    </source>
</evidence>
<dbReference type="PANTHER" id="PTHR11070">
    <property type="entry name" value="UVRD / RECB / PCRA DNA HELICASE FAMILY MEMBER"/>
    <property type="match status" value="1"/>
</dbReference>
<feature type="binding site" evidence="9">
    <location>
        <begin position="61"/>
        <end position="68"/>
    </location>
    <ligand>
        <name>ATP</name>
        <dbReference type="ChEBI" id="CHEBI:30616"/>
    </ligand>
</feature>
<dbReference type="PROSITE" id="PS51217">
    <property type="entry name" value="UVRD_HELICASE_CTER"/>
    <property type="match status" value="1"/>
</dbReference>
<keyword evidence="2 9" id="KW-0378">Hydrolase</keyword>
<dbReference type="InterPro" id="IPR014016">
    <property type="entry name" value="UvrD-like_ATP-bd"/>
</dbReference>
<dbReference type="EC" id="5.6.2.4" evidence="7"/>
<sequence>MIEEINKATESMGTATKLMSTATKLMSTATKLMSNEVKKIVYRDDQLPIMQYRGGSMAVPAVPGAGKTFIICNLVCEIIKDKVHKPGKILIVTFMNSAVNNFKHRISMVLQNKGINASNDYEVMTIHSLALKILKDRPDVMGVNEEFKILDDVNKSLYLNNCISMWRRKGGEGIFKSMILDKSLNKYSGKQDKWWNDFFTTVDTIIGELKINDISPEKLKENIKSLDNNSILVHISEIYDTYSKILKSEGYIDYNDLLILAYKLLKTDDTVREKLQKKYTFVFEDECQDSNLIEGKILSLISKKSGNLVRVGDVNQSITGTFTASDPKFFREFCGKANNAFKMFMAGRSTNHIIDLANELVEFTNNKHGEEKCRNALVDQKIKSLDDEVETGQDNYGISTMVCNSREEETKKAVRVAMKFKEKFPGKTCAILVPFNNQVREIADMLRSYNVECDELSNKSDKKIKVTSTLGYILKFISNPQDSVIFTDLIKNVFCEEHNEESEKLFGFICSYDVEKLMYPSCGTINELDIPGEILNSKVYKQLISSMDLIKRIFKYPQTHFDRLILYISDVLNFTLENRAMSEAVASYVRFESIENSEFSLAYVAEQLLDGKNSILDYISGIIYDLEGYEPSPDRVTVSTCHKAKGLEWDCVLILNITSYQYPYMTTDKFKDYYYLKDEFKNPTVICRAEIAKILGNNICEDPLKEAKIQIINEKIRLLYVGITRAKEYLILMATQSNEGKWNEDKPSKYFYVLQDYINSQRGVL</sequence>
<evidence type="ECO:0000313" key="12">
    <source>
        <dbReference type="EMBL" id="MBU3161131.1"/>
    </source>
</evidence>
<evidence type="ECO:0000256" key="4">
    <source>
        <dbReference type="ARBA" id="ARBA00022840"/>
    </source>
</evidence>
<dbReference type="GO" id="GO:0004386">
    <property type="term" value="F:helicase activity"/>
    <property type="evidence" value="ECO:0007669"/>
    <property type="project" value="UniProtKB-KW"/>
</dbReference>
<dbReference type="PANTHER" id="PTHR11070:SF2">
    <property type="entry name" value="ATP-DEPENDENT DNA HELICASE SRS2"/>
    <property type="match status" value="1"/>
</dbReference>
<evidence type="ECO:0000259" key="10">
    <source>
        <dbReference type="PROSITE" id="PS51198"/>
    </source>
</evidence>
<comment type="catalytic activity">
    <reaction evidence="6">
        <text>Couples ATP hydrolysis with the unwinding of duplex DNA by translocating in the 3'-5' direction.</text>
        <dbReference type="EC" id="5.6.2.4"/>
    </reaction>
</comment>
<feature type="domain" description="UvrD-like helicase ATP-binding" evidence="10">
    <location>
        <begin position="40"/>
        <end position="350"/>
    </location>
</feature>
<dbReference type="Pfam" id="PF13361">
    <property type="entry name" value="UvrD_C"/>
    <property type="match status" value="1"/>
</dbReference>
<evidence type="ECO:0000256" key="9">
    <source>
        <dbReference type="PROSITE-ProRule" id="PRU00560"/>
    </source>
</evidence>
<dbReference type="PROSITE" id="PS51198">
    <property type="entry name" value="UVRD_HELICASE_ATP_BIND"/>
    <property type="match status" value="1"/>
</dbReference>
<dbReference type="EMBL" id="JAHLDV010000049">
    <property type="protein sequence ID" value="MBU3161131.1"/>
    <property type="molecule type" value="Genomic_DNA"/>
</dbReference>
<keyword evidence="13" id="KW-1185">Reference proteome</keyword>
<dbReference type="Pfam" id="PF00580">
    <property type="entry name" value="UvrD-helicase"/>
    <property type="match status" value="1"/>
</dbReference>
<evidence type="ECO:0000313" key="13">
    <source>
        <dbReference type="Proteomes" id="UP000776252"/>
    </source>
</evidence>
<evidence type="ECO:0000259" key="11">
    <source>
        <dbReference type="PROSITE" id="PS51217"/>
    </source>
</evidence>
<keyword evidence="5" id="KW-0413">Isomerase</keyword>
<evidence type="ECO:0000256" key="1">
    <source>
        <dbReference type="ARBA" id="ARBA00022741"/>
    </source>
</evidence>
<evidence type="ECO:0000256" key="8">
    <source>
        <dbReference type="ARBA" id="ARBA00048988"/>
    </source>
</evidence>
<gene>
    <name evidence="12" type="ORF">KPL37_15520</name>
</gene>
<keyword evidence="1 9" id="KW-0547">Nucleotide-binding</keyword>
<dbReference type="InterPro" id="IPR014017">
    <property type="entry name" value="DNA_helicase_UvrD-like_C"/>
</dbReference>
<dbReference type="RefSeq" id="WP_216150842.1">
    <property type="nucleotide sequence ID" value="NZ_JAHLDV010000049.1"/>
</dbReference>
<dbReference type="Proteomes" id="UP000776252">
    <property type="component" value="Unassembled WGS sequence"/>
</dbReference>
<name>A0ABS6BW46_9CLOT</name>
<feature type="domain" description="UvrD-like helicase C-terminal" evidence="11">
    <location>
        <begin position="351"/>
        <end position="646"/>
    </location>
</feature>
<evidence type="ECO:0000256" key="6">
    <source>
        <dbReference type="ARBA" id="ARBA00034617"/>
    </source>
</evidence>
<keyword evidence="3 9" id="KW-0347">Helicase</keyword>